<protein>
    <submittedName>
        <fullName evidence="1">Uncharacterized protein</fullName>
    </submittedName>
</protein>
<evidence type="ECO:0000313" key="2">
    <source>
        <dbReference type="Proteomes" id="UP001595648"/>
    </source>
</evidence>
<dbReference type="RefSeq" id="WP_378980436.1">
    <property type="nucleotide sequence ID" value="NZ_JBHRVD010000001.1"/>
</dbReference>
<proteinExistence type="predicted"/>
<comment type="caution">
    <text evidence="1">The sequence shown here is derived from an EMBL/GenBank/DDBJ whole genome shotgun (WGS) entry which is preliminary data.</text>
</comment>
<organism evidence="1 2">
    <name type="scientific">Mesorhizobium cantuariense</name>
    <dbReference type="NCBI Taxonomy" id="1300275"/>
    <lineage>
        <taxon>Bacteria</taxon>
        <taxon>Pseudomonadati</taxon>
        <taxon>Pseudomonadota</taxon>
        <taxon>Alphaproteobacteria</taxon>
        <taxon>Hyphomicrobiales</taxon>
        <taxon>Phyllobacteriaceae</taxon>
        <taxon>Mesorhizobium</taxon>
    </lineage>
</organism>
<sequence>MIVDIVPEFDQVCPFLHLRSGKFALQKAMERRHYVIGSQDNDRSLGPAEFVEHLGQTINRLCERDEIAEH</sequence>
<gene>
    <name evidence="1" type="ORF">ACFOJ9_19125</name>
</gene>
<accession>A0ABV7MTB8</accession>
<evidence type="ECO:0000313" key="1">
    <source>
        <dbReference type="EMBL" id="MFC3323858.1"/>
    </source>
</evidence>
<name>A0ABV7MTB8_9HYPH</name>
<reference evidence="2" key="1">
    <citation type="journal article" date="2019" name="Int. J. Syst. Evol. Microbiol.">
        <title>The Global Catalogue of Microorganisms (GCM) 10K type strain sequencing project: providing services to taxonomists for standard genome sequencing and annotation.</title>
        <authorList>
            <consortium name="The Broad Institute Genomics Platform"/>
            <consortium name="The Broad Institute Genome Sequencing Center for Infectious Disease"/>
            <person name="Wu L."/>
            <person name="Ma J."/>
        </authorList>
    </citation>
    <scope>NUCLEOTIDE SEQUENCE [LARGE SCALE GENOMIC DNA]</scope>
    <source>
        <strain evidence="2">ICMP 19515</strain>
    </source>
</reference>
<keyword evidence="2" id="KW-1185">Reference proteome</keyword>
<dbReference type="EMBL" id="JBHRVD010000001">
    <property type="protein sequence ID" value="MFC3323858.1"/>
    <property type="molecule type" value="Genomic_DNA"/>
</dbReference>
<dbReference type="Proteomes" id="UP001595648">
    <property type="component" value="Unassembled WGS sequence"/>
</dbReference>